<reference evidence="1" key="1">
    <citation type="submission" date="2018-02" db="EMBL/GenBank/DDBJ databases">
        <title>Rhizophora mucronata_Transcriptome.</title>
        <authorList>
            <person name="Meera S.P."/>
            <person name="Sreeshan A."/>
            <person name="Augustine A."/>
        </authorList>
    </citation>
    <scope>NUCLEOTIDE SEQUENCE</scope>
    <source>
        <tissue evidence="1">Leaf</tissue>
    </source>
</reference>
<dbReference type="EMBL" id="GGEC01073756">
    <property type="protein sequence ID" value="MBX54240.1"/>
    <property type="molecule type" value="Transcribed_RNA"/>
</dbReference>
<proteinExistence type="predicted"/>
<name>A0A2P2PHM5_RHIMU</name>
<sequence length="23" mass="2647">MCSIFMSGFRALIVFFSYLSLLT</sequence>
<protein>
    <submittedName>
        <fullName evidence="1">Uncharacterized protein</fullName>
    </submittedName>
</protein>
<evidence type="ECO:0000313" key="1">
    <source>
        <dbReference type="EMBL" id="MBX54240.1"/>
    </source>
</evidence>
<accession>A0A2P2PHM5</accession>
<dbReference type="AlphaFoldDB" id="A0A2P2PHM5"/>
<organism evidence="1">
    <name type="scientific">Rhizophora mucronata</name>
    <name type="common">Asiatic mangrove</name>
    <dbReference type="NCBI Taxonomy" id="61149"/>
    <lineage>
        <taxon>Eukaryota</taxon>
        <taxon>Viridiplantae</taxon>
        <taxon>Streptophyta</taxon>
        <taxon>Embryophyta</taxon>
        <taxon>Tracheophyta</taxon>
        <taxon>Spermatophyta</taxon>
        <taxon>Magnoliopsida</taxon>
        <taxon>eudicotyledons</taxon>
        <taxon>Gunneridae</taxon>
        <taxon>Pentapetalae</taxon>
        <taxon>rosids</taxon>
        <taxon>fabids</taxon>
        <taxon>Malpighiales</taxon>
        <taxon>Rhizophoraceae</taxon>
        <taxon>Rhizophora</taxon>
    </lineage>
</organism>